<proteinExistence type="predicted"/>
<organism evidence="1 2">
    <name type="scientific">Caballeronia grimmiae</name>
    <dbReference type="NCBI Taxonomy" id="1071679"/>
    <lineage>
        <taxon>Bacteria</taxon>
        <taxon>Pseudomonadati</taxon>
        <taxon>Pseudomonadota</taxon>
        <taxon>Betaproteobacteria</taxon>
        <taxon>Burkholderiales</taxon>
        <taxon>Burkholderiaceae</taxon>
        <taxon>Caballeronia</taxon>
    </lineage>
</organism>
<evidence type="ECO:0000313" key="2">
    <source>
        <dbReference type="Proteomes" id="UP000597138"/>
    </source>
</evidence>
<name>A0ABQ1R7J9_9BURK</name>
<comment type="caution">
    <text evidence="1">The sequence shown here is derived from an EMBL/GenBank/DDBJ whole genome shotgun (WGS) entry which is preliminary data.</text>
</comment>
<dbReference type="Proteomes" id="UP000597138">
    <property type="component" value="Unassembled WGS sequence"/>
</dbReference>
<dbReference type="EMBL" id="BMEG01000002">
    <property type="protein sequence ID" value="GGD61280.1"/>
    <property type="molecule type" value="Genomic_DNA"/>
</dbReference>
<sequence length="98" mass="11040">MQPLSTLADEFAHYDHHQPIPPEQHDLARTLFYYGAACVIDCLHTAAADARMPDQVQAAFDSMRREVQDFGVKHLLTRMFDDVGVHVIEVHAISGKPQ</sequence>
<dbReference type="RefSeq" id="WP_152562612.1">
    <property type="nucleotide sequence ID" value="NZ_BMEG01000002.1"/>
</dbReference>
<gene>
    <name evidence="1" type="ORF">GCM10010985_14200</name>
</gene>
<accession>A0ABQ1R7J9</accession>
<protein>
    <submittedName>
        <fullName evidence="1">Uncharacterized protein</fullName>
    </submittedName>
</protein>
<reference evidence="2" key="1">
    <citation type="journal article" date="2019" name="Int. J. Syst. Evol. Microbiol.">
        <title>The Global Catalogue of Microorganisms (GCM) 10K type strain sequencing project: providing services to taxonomists for standard genome sequencing and annotation.</title>
        <authorList>
            <consortium name="The Broad Institute Genomics Platform"/>
            <consortium name="The Broad Institute Genome Sequencing Center for Infectious Disease"/>
            <person name="Wu L."/>
            <person name="Ma J."/>
        </authorList>
    </citation>
    <scope>NUCLEOTIDE SEQUENCE [LARGE SCALE GENOMIC DNA]</scope>
    <source>
        <strain evidence="2">CGMCC 1.11013</strain>
    </source>
</reference>
<keyword evidence="2" id="KW-1185">Reference proteome</keyword>
<evidence type="ECO:0000313" key="1">
    <source>
        <dbReference type="EMBL" id="GGD61280.1"/>
    </source>
</evidence>